<proteinExistence type="predicted"/>
<sequence>MSATPFQWTVARFHRVNATGAFAGLRPVLIRGVLLEQGPMNPPRATAVELTVDVLRAVFGPGWRVRGQSPLVLGQDTDPMPDVAVVAGGPRDFATVHPTTAALVVEVSDTTLTADSTDKAELYATANVPEYWVLDLNAPRLLVFRDPGPLPANLDATAYRTHLTLGPNESISPLAAPTSAVRVADLLP</sequence>
<organism evidence="2 3">
    <name type="scientific">Gemmata massiliana</name>
    <dbReference type="NCBI Taxonomy" id="1210884"/>
    <lineage>
        <taxon>Bacteria</taxon>
        <taxon>Pseudomonadati</taxon>
        <taxon>Planctomycetota</taxon>
        <taxon>Planctomycetia</taxon>
        <taxon>Gemmatales</taxon>
        <taxon>Gemmataceae</taxon>
        <taxon>Gemmata</taxon>
    </lineage>
</organism>
<evidence type="ECO:0000313" key="2">
    <source>
        <dbReference type="EMBL" id="VTR91116.1"/>
    </source>
</evidence>
<keyword evidence="3" id="KW-1185">Reference proteome</keyword>
<accession>A0A6P2CRZ4</accession>
<evidence type="ECO:0000313" key="3">
    <source>
        <dbReference type="Proteomes" id="UP000464178"/>
    </source>
</evidence>
<name>A0A6P2CRZ4_9BACT</name>
<dbReference type="CDD" id="cd06260">
    <property type="entry name" value="DUF820-like"/>
    <property type="match status" value="1"/>
</dbReference>
<dbReference type="SUPFAM" id="SSF52980">
    <property type="entry name" value="Restriction endonuclease-like"/>
    <property type="match status" value="1"/>
</dbReference>
<dbReference type="InterPro" id="IPR012296">
    <property type="entry name" value="Nuclease_put_TT1808"/>
</dbReference>
<dbReference type="Gene3D" id="3.90.1570.10">
    <property type="entry name" value="tt1808, chain A"/>
    <property type="match status" value="1"/>
</dbReference>
<dbReference type="EMBL" id="LR593886">
    <property type="protein sequence ID" value="VTR91116.1"/>
    <property type="molecule type" value="Genomic_DNA"/>
</dbReference>
<dbReference type="RefSeq" id="WP_232069509.1">
    <property type="nucleotide sequence ID" value="NZ_LR593886.1"/>
</dbReference>
<evidence type="ECO:0000259" key="1">
    <source>
        <dbReference type="Pfam" id="PF05685"/>
    </source>
</evidence>
<protein>
    <recommendedName>
        <fullName evidence="1">Putative restriction endonuclease domain-containing protein</fullName>
    </recommendedName>
</protein>
<dbReference type="InterPro" id="IPR011335">
    <property type="entry name" value="Restrct_endonuc-II-like"/>
</dbReference>
<dbReference type="Proteomes" id="UP000464178">
    <property type="component" value="Chromosome"/>
</dbReference>
<dbReference type="AlphaFoldDB" id="A0A6P2CRZ4"/>
<dbReference type="PANTHER" id="PTHR35400:SF1">
    <property type="entry name" value="SLR1083 PROTEIN"/>
    <property type="match status" value="1"/>
</dbReference>
<feature type="domain" description="Putative restriction endonuclease" evidence="1">
    <location>
        <begin position="24"/>
        <end position="170"/>
    </location>
</feature>
<gene>
    <name evidence="2" type="ORF">SOIL9_65980</name>
</gene>
<dbReference type="Pfam" id="PF05685">
    <property type="entry name" value="Uma2"/>
    <property type="match status" value="1"/>
</dbReference>
<reference evidence="2 3" key="1">
    <citation type="submission" date="2019-05" db="EMBL/GenBank/DDBJ databases">
        <authorList>
            <consortium name="Science for Life Laboratories"/>
        </authorList>
    </citation>
    <scope>NUCLEOTIDE SEQUENCE [LARGE SCALE GENOMIC DNA]</scope>
    <source>
        <strain evidence="2">Soil9</strain>
    </source>
</reference>
<dbReference type="PANTHER" id="PTHR35400">
    <property type="entry name" value="SLR1083 PROTEIN"/>
    <property type="match status" value="1"/>
</dbReference>
<dbReference type="KEGG" id="gms:SOIL9_65980"/>
<dbReference type="InterPro" id="IPR008538">
    <property type="entry name" value="Uma2"/>
</dbReference>